<evidence type="ECO:0000259" key="3">
    <source>
        <dbReference type="Pfam" id="PF01494"/>
    </source>
</evidence>
<accession>A0ABQ3TCV5</accession>
<comment type="caution">
    <text evidence="4">The sequence shown here is derived from an EMBL/GenBank/DDBJ whole genome shotgun (WGS) entry which is preliminary data.</text>
</comment>
<dbReference type="Gene3D" id="3.50.50.60">
    <property type="entry name" value="FAD/NAD(P)-binding domain"/>
    <property type="match status" value="1"/>
</dbReference>
<dbReference type="InterPro" id="IPR036188">
    <property type="entry name" value="FAD/NAD-bd_sf"/>
</dbReference>
<evidence type="ECO:0000256" key="2">
    <source>
        <dbReference type="ARBA" id="ARBA00023033"/>
    </source>
</evidence>
<dbReference type="RefSeq" id="WP_202199812.1">
    <property type="nucleotide sequence ID" value="NZ_BAAATO010000013.1"/>
</dbReference>
<dbReference type="EMBL" id="BNED01000005">
    <property type="protein sequence ID" value="GHI77867.1"/>
    <property type="molecule type" value="Genomic_DNA"/>
</dbReference>
<keyword evidence="5" id="KW-1185">Reference proteome</keyword>
<dbReference type="PANTHER" id="PTHR13789">
    <property type="entry name" value="MONOOXYGENASE"/>
    <property type="match status" value="1"/>
</dbReference>
<evidence type="ECO:0000313" key="5">
    <source>
        <dbReference type="Proteomes" id="UP000608522"/>
    </source>
</evidence>
<proteinExistence type="predicted"/>
<protein>
    <submittedName>
        <fullName evidence="4">FAD-dependent oxidoreductase</fullName>
    </submittedName>
</protein>
<evidence type="ECO:0000256" key="1">
    <source>
        <dbReference type="ARBA" id="ARBA00023002"/>
    </source>
</evidence>
<dbReference type="PANTHER" id="PTHR13789:SF309">
    <property type="entry name" value="PUTATIVE (AFU_ORTHOLOGUE AFUA_6G14510)-RELATED"/>
    <property type="match status" value="1"/>
</dbReference>
<evidence type="ECO:0000313" key="4">
    <source>
        <dbReference type="EMBL" id="GHI77867.1"/>
    </source>
</evidence>
<dbReference type="SUPFAM" id="SSF51905">
    <property type="entry name" value="FAD/NAD(P)-binding domain"/>
    <property type="match status" value="1"/>
</dbReference>
<sequence>MRVSVIGGGVAGAASAIALRRATGAEVTIHEAYEDPAGQVGSYLSLAVNGLRGLDSLGCLAEVQAAGFPVALQRMWSSSGKLLGEVPRGRLASDDLHSTTLLRGRLVEVLRAEAASAGARIETGRRVAPADLDADLVVAADGIWSATRSALDPAAPQVQYAGLYCVSGVSEGVDLTRGTYHFVFGRRGAFLCVPAADGTVWWSAQVPAPEPPDPAEVTRARLAELYAKEELPLSVIRAATRVDRPMPMHRLADVPVWHDGRTVLIGDAAHPVGAGQGASMAIEDAVTLARCVASVPGVDRALAEYTRLRRPRVDRMTRSAATNRDAKTPGTVRRRVNDLLMPIAFRHVYARSTSWLYR</sequence>
<dbReference type="PRINTS" id="PR00420">
    <property type="entry name" value="RNGMNOXGNASE"/>
</dbReference>
<feature type="domain" description="FAD-binding" evidence="3">
    <location>
        <begin position="2"/>
        <end position="319"/>
    </location>
</feature>
<keyword evidence="1" id="KW-0560">Oxidoreductase</keyword>
<dbReference type="InterPro" id="IPR002938">
    <property type="entry name" value="FAD-bd"/>
</dbReference>
<organism evidence="4 5">
    <name type="scientific">Streptomyces spororaveus</name>
    <dbReference type="NCBI Taxonomy" id="284039"/>
    <lineage>
        <taxon>Bacteria</taxon>
        <taxon>Bacillati</taxon>
        <taxon>Actinomycetota</taxon>
        <taxon>Actinomycetes</taxon>
        <taxon>Kitasatosporales</taxon>
        <taxon>Streptomycetaceae</taxon>
        <taxon>Streptomyces</taxon>
    </lineage>
</organism>
<dbReference type="Proteomes" id="UP000608522">
    <property type="component" value="Unassembled WGS sequence"/>
</dbReference>
<dbReference type="Pfam" id="PF01494">
    <property type="entry name" value="FAD_binding_3"/>
    <property type="match status" value="1"/>
</dbReference>
<reference evidence="5" key="1">
    <citation type="submission" date="2023-07" db="EMBL/GenBank/DDBJ databases">
        <title>Whole genome shotgun sequence of Streptomyces spororaveus NBRC 15456.</title>
        <authorList>
            <person name="Komaki H."/>
            <person name="Tamura T."/>
        </authorList>
    </citation>
    <scope>NUCLEOTIDE SEQUENCE [LARGE SCALE GENOMIC DNA]</scope>
    <source>
        <strain evidence="5">NBRC 15456</strain>
    </source>
</reference>
<gene>
    <name evidence="4" type="ORF">Sspor_34280</name>
</gene>
<keyword evidence="2" id="KW-0503">Monooxygenase</keyword>
<name>A0ABQ3TCV5_9ACTN</name>
<dbReference type="InterPro" id="IPR050493">
    <property type="entry name" value="FAD-dep_Monooxygenase_BioMet"/>
</dbReference>